<dbReference type="AlphaFoldDB" id="A0A0B1SRR7"/>
<sequence>MLHLSHLCFVLFTLCRTSAEVEKTDLVPGTVKIWNLSGSEANFADNITKFVGFPNGKSLCTLLAACPCPSQATGNVQRHPPRTLSTTTPIDVNLPLRLL</sequence>
<dbReference type="EMBL" id="KN561270">
    <property type="protein sequence ID" value="KHJ86192.1"/>
    <property type="molecule type" value="Genomic_DNA"/>
</dbReference>
<feature type="chain" id="PRO_5002061791" evidence="1">
    <location>
        <begin position="20"/>
        <end position="99"/>
    </location>
</feature>
<dbReference type="Proteomes" id="UP000053660">
    <property type="component" value="Unassembled WGS sequence"/>
</dbReference>
<evidence type="ECO:0000256" key="1">
    <source>
        <dbReference type="SAM" id="SignalP"/>
    </source>
</evidence>
<gene>
    <name evidence="2" type="ORF">OESDEN_14066</name>
</gene>
<evidence type="ECO:0000313" key="2">
    <source>
        <dbReference type="EMBL" id="KHJ86192.1"/>
    </source>
</evidence>
<name>A0A0B1SRR7_OESDE</name>
<reference evidence="2 3" key="1">
    <citation type="submission" date="2014-03" db="EMBL/GenBank/DDBJ databases">
        <title>Draft genome of the hookworm Oesophagostomum dentatum.</title>
        <authorList>
            <person name="Mitreva M."/>
        </authorList>
    </citation>
    <scope>NUCLEOTIDE SEQUENCE [LARGE SCALE GENOMIC DNA]</scope>
    <source>
        <strain evidence="2 3">OD-Hann</strain>
    </source>
</reference>
<organism evidence="2 3">
    <name type="scientific">Oesophagostomum dentatum</name>
    <name type="common">Nodular worm</name>
    <dbReference type="NCBI Taxonomy" id="61180"/>
    <lineage>
        <taxon>Eukaryota</taxon>
        <taxon>Metazoa</taxon>
        <taxon>Ecdysozoa</taxon>
        <taxon>Nematoda</taxon>
        <taxon>Chromadorea</taxon>
        <taxon>Rhabditida</taxon>
        <taxon>Rhabditina</taxon>
        <taxon>Rhabditomorpha</taxon>
        <taxon>Strongyloidea</taxon>
        <taxon>Strongylidae</taxon>
        <taxon>Oesophagostomum</taxon>
    </lineage>
</organism>
<proteinExistence type="predicted"/>
<evidence type="ECO:0000313" key="3">
    <source>
        <dbReference type="Proteomes" id="UP000053660"/>
    </source>
</evidence>
<keyword evidence="1" id="KW-0732">Signal</keyword>
<protein>
    <submittedName>
        <fullName evidence="2">Uncharacterized protein</fullName>
    </submittedName>
</protein>
<feature type="signal peptide" evidence="1">
    <location>
        <begin position="1"/>
        <end position="19"/>
    </location>
</feature>
<accession>A0A0B1SRR7</accession>
<keyword evidence="3" id="KW-1185">Reference proteome</keyword>